<dbReference type="Proteomes" id="UP000078560">
    <property type="component" value="Unassembled WGS sequence"/>
</dbReference>
<protein>
    <submittedName>
        <fullName evidence="3">Uncharacterized protein</fullName>
    </submittedName>
</protein>
<dbReference type="AlphaFoldDB" id="A0A1A8X0H0"/>
<accession>A0A1A8X0H0</accession>
<proteinExistence type="predicted"/>
<feature type="coiled-coil region" evidence="1">
    <location>
        <begin position="74"/>
        <end position="101"/>
    </location>
</feature>
<name>A0A1A8X0H0_PLAOA</name>
<evidence type="ECO:0000313" key="4">
    <source>
        <dbReference type="Proteomes" id="UP000078546"/>
    </source>
</evidence>
<keyword evidence="1" id="KW-0175">Coiled coil</keyword>
<dbReference type="VEuPathDB" id="PlasmoDB:PocGH01_12070200"/>
<reference evidence="3" key="2">
    <citation type="submission" date="2016-05" db="EMBL/GenBank/DDBJ databases">
        <authorList>
            <person name="Lavstsen T."/>
            <person name="Jespersen J.S."/>
        </authorList>
    </citation>
    <scope>NUCLEOTIDE SEQUENCE [LARGE SCALE GENOMIC DNA]</scope>
</reference>
<dbReference type="Proteomes" id="UP000078546">
    <property type="component" value="Unassembled WGS sequence"/>
</dbReference>
<evidence type="ECO:0000313" key="3">
    <source>
        <dbReference type="EMBL" id="SBS97173.1"/>
    </source>
</evidence>
<reference evidence="4 5" key="1">
    <citation type="submission" date="2016-05" db="EMBL/GenBank/DDBJ databases">
        <authorList>
            <person name="Naeem Raeece"/>
        </authorList>
    </citation>
    <scope>NUCLEOTIDE SEQUENCE [LARGE SCALE GENOMIC DNA]</scope>
</reference>
<sequence>MSEKNLEPIGLKTKIDELEKLLHGTSLEISGNHTEEKKTCNSSNFKMFQEKRDILTDLLTQEKKKTYDIIEDFKNNTLKRINILNEKNEDLRKQSDILMEERN</sequence>
<gene>
    <name evidence="3" type="ORF">POVCU1_036090</name>
    <name evidence="2" type="ORF">POVCU2_0075680</name>
</gene>
<dbReference type="EMBL" id="FLQU01001348">
    <property type="protein sequence ID" value="SBS92673.1"/>
    <property type="molecule type" value="Genomic_DNA"/>
</dbReference>
<evidence type="ECO:0000313" key="2">
    <source>
        <dbReference type="EMBL" id="SBS92673.1"/>
    </source>
</evidence>
<dbReference type="EMBL" id="FLQV01000665">
    <property type="protein sequence ID" value="SBS97173.1"/>
    <property type="molecule type" value="Genomic_DNA"/>
</dbReference>
<organism evidence="3 4">
    <name type="scientific">Plasmodium ovale curtisi</name>
    <dbReference type="NCBI Taxonomy" id="864141"/>
    <lineage>
        <taxon>Eukaryota</taxon>
        <taxon>Sar</taxon>
        <taxon>Alveolata</taxon>
        <taxon>Apicomplexa</taxon>
        <taxon>Aconoidasida</taxon>
        <taxon>Haemosporida</taxon>
        <taxon>Plasmodiidae</taxon>
        <taxon>Plasmodium</taxon>
        <taxon>Plasmodium (Plasmodium)</taxon>
    </lineage>
</organism>
<evidence type="ECO:0000313" key="5">
    <source>
        <dbReference type="Proteomes" id="UP000078560"/>
    </source>
</evidence>
<evidence type="ECO:0000256" key="1">
    <source>
        <dbReference type="SAM" id="Coils"/>
    </source>
</evidence>